<dbReference type="EMBL" id="LSRX01000645">
    <property type="protein sequence ID" value="OLP91889.1"/>
    <property type="molecule type" value="Genomic_DNA"/>
</dbReference>
<evidence type="ECO:0000313" key="2">
    <source>
        <dbReference type="EMBL" id="OLP91889.1"/>
    </source>
</evidence>
<name>A0A1Q9D9T1_SYMMI</name>
<keyword evidence="3" id="KW-1185">Reference proteome</keyword>
<proteinExistence type="predicted"/>
<evidence type="ECO:0000256" key="1">
    <source>
        <dbReference type="SAM" id="MobiDB-lite"/>
    </source>
</evidence>
<feature type="compositionally biased region" description="Basic and acidic residues" evidence="1">
    <location>
        <begin position="435"/>
        <end position="445"/>
    </location>
</feature>
<gene>
    <name evidence="2" type="ORF">AK812_SmicGene26364</name>
</gene>
<feature type="region of interest" description="Disordered" evidence="1">
    <location>
        <begin position="435"/>
        <end position="549"/>
    </location>
</feature>
<comment type="caution">
    <text evidence="2">The sequence shown here is derived from an EMBL/GenBank/DDBJ whole genome shotgun (WGS) entry which is preliminary data.</text>
</comment>
<sequence>MVIRLSCSAILASHIFNWIADDTTWRSCEAFFLPWAEYTRSDMCLCNADPQVSEWCETIHLFESRCNDPVRLTSLLQYYAWTGLGMECTNYTGDISVTAVAEHFPWYLPYCETLNGTEIGCYALEDENLEIGEKLIIWTDDKEIGLNEACEAWPQTLRVVYNCQMFFHDTNYCQHTSDTTAGETEWDRQLGQSCEAHRCVDSLPEWLYFLDDVEKKMYCKCQQCTPWWRLNECTLEAVDTATRRMMEQQLLYGLDWGEALSDPRFGILFAKEELAIQEELAANGCIQTWYGPFFSRLSMLTEVGFCVADFVMDIQMVRVYSYTYHYIFAAIQGCMALRSFLEQVFFRGLLSFIRETRLSLKSNMRTDYFVSLVQSEKTGEAALSFLLQVYTFFYMGQEVVAFWTAAISLLISARGLTQGCYVHFDLAFMTSEDRQPMRDLQRDPEVVPSFSSVLPDPETSVHRKRNVPNHAKPAPAPPKQIPESVGVDLPPEVRAETYVRSPKQVPEVAGPRSTAKAAPTPPQEVAKDLALDLPGEIQEEADEKLSEGK</sequence>
<dbReference type="Proteomes" id="UP000186817">
    <property type="component" value="Unassembled WGS sequence"/>
</dbReference>
<dbReference type="AlphaFoldDB" id="A0A1Q9D9T1"/>
<dbReference type="OrthoDB" id="407098at2759"/>
<organism evidence="2 3">
    <name type="scientific">Symbiodinium microadriaticum</name>
    <name type="common">Dinoflagellate</name>
    <name type="synonym">Zooxanthella microadriatica</name>
    <dbReference type="NCBI Taxonomy" id="2951"/>
    <lineage>
        <taxon>Eukaryota</taxon>
        <taxon>Sar</taxon>
        <taxon>Alveolata</taxon>
        <taxon>Dinophyceae</taxon>
        <taxon>Suessiales</taxon>
        <taxon>Symbiodiniaceae</taxon>
        <taxon>Symbiodinium</taxon>
    </lineage>
</organism>
<protein>
    <submittedName>
        <fullName evidence="2">Uncharacterized protein</fullName>
    </submittedName>
</protein>
<evidence type="ECO:0000313" key="3">
    <source>
        <dbReference type="Proteomes" id="UP000186817"/>
    </source>
</evidence>
<reference evidence="2 3" key="1">
    <citation type="submission" date="2016-02" db="EMBL/GenBank/DDBJ databases">
        <title>Genome analysis of coral dinoflagellate symbionts highlights evolutionary adaptations to a symbiotic lifestyle.</title>
        <authorList>
            <person name="Aranda M."/>
            <person name="Li Y."/>
            <person name="Liew Y.J."/>
            <person name="Baumgarten S."/>
            <person name="Simakov O."/>
            <person name="Wilson M."/>
            <person name="Piel J."/>
            <person name="Ashoor H."/>
            <person name="Bougouffa S."/>
            <person name="Bajic V.B."/>
            <person name="Ryu T."/>
            <person name="Ravasi T."/>
            <person name="Bayer T."/>
            <person name="Micklem G."/>
            <person name="Kim H."/>
            <person name="Bhak J."/>
            <person name="Lajeunesse T.C."/>
            <person name="Voolstra C.R."/>
        </authorList>
    </citation>
    <scope>NUCLEOTIDE SEQUENCE [LARGE SCALE GENOMIC DNA]</scope>
    <source>
        <strain evidence="2 3">CCMP2467</strain>
    </source>
</reference>
<accession>A0A1Q9D9T1</accession>